<proteinExistence type="predicted"/>
<dbReference type="FunFam" id="3.40.720.10:FF:000017">
    <property type="entry name" value="Predicted protein"/>
    <property type="match status" value="1"/>
</dbReference>
<evidence type="ECO:0000313" key="3">
    <source>
        <dbReference type="Proteomes" id="UP000828390"/>
    </source>
</evidence>
<dbReference type="PANTHER" id="PTHR10974:SF1">
    <property type="entry name" value="FI08016P-RELATED"/>
    <property type="match status" value="1"/>
</dbReference>
<evidence type="ECO:0000313" key="2">
    <source>
        <dbReference type="EMBL" id="KAH3863198.1"/>
    </source>
</evidence>
<dbReference type="GO" id="GO:0005615">
    <property type="term" value="C:extracellular space"/>
    <property type="evidence" value="ECO:0007669"/>
    <property type="project" value="TreeGrafter"/>
</dbReference>
<reference evidence="2" key="2">
    <citation type="submission" date="2020-11" db="EMBL/GenBank/DDBJ databases">
        <authorList>
            <person name="McCartney M.A."/>
            <person name="Auch B."/>
            <person name="Kono T."/>
            <person name="Mallez S."/>
            <person name="Becker A."/>
            <person name="Gohl D.M."/>
            <person name="Silverstein K.A.T."/>
            <person name="Koren S."/>
            <person name="Bechman K.B."/>
            <person name="Herman A."/>
            <person name="Abrahante J.E."/>
            <person name="Garbe J."/>
        </authorList>
    </citation>
    <scope>NUCLEOTIDE SEQUENCE</scope>
    <source>
        <strain evidence="2">Duluth1</strain>
        <tissue evidence="2">Whole animal</tissue>
    </source>
</reference>
<feature type="transmembrane region" description="Helical" evidence="1">
    <location>
        <begin position="12"/>
        <end position="29"/>
    </location>
</feature>
<dbReference type="InterPro" id="IPR004245">
    <property type="entry name" value="DUF229"/>
</dbReference>
<dbReference type="Gene3D" id="3.40.720.10">
    <property type="entry name" value="Alkaline Phosphatase, subunit A"/>
    <property type="match status" value="1"/>
</dbReference>
<evidence type="ECO:0000256" key="1">
    <source>
        <dbReference type="SAM" id="Phobius"/>
    </source>
</evidence>
<accession>A0A9D4LR60</accession>
<dbReference type="AlphaFoldDB" id="A0A9D4LR60"/>
<comment type="caution">
    <text evidence="2">The sequence shown here is derived from an EMBL/GenBank/DDBJ whole genome shotgun (WGS) entry which is preliminary data.</text>
</comment>
<keyword evidence="1" id="KW-1133">Transmembrane helix</keyword>
<keyword evidence="1" id="KW-0812">Transmembrane</keyword>
<keyword evidence="1" id="KW-0472">Membrane</keyword>
<dbReference type="EMBL" id="JAIWYP010000002">
    <property type="protein sequence ID" value="KAH3863198.1"/>
    <property type="molecule type" value="Genomic_DNA"/>
</dbReference>
<protein>
    <submittedName>
        <fullName evidence="2">Uncharacterized protein</fullName>
    </submittedName>
</protein>
<dbReference type="InterPro" id="IPR017850">
    <property type="entry name" value="Alkaline_phosphatase_core_sf"/>
</dbReference>
<dbReference type="PANTHER" id="PTHR10974">
    <property type="entry name" value="FI08016P-RELATED"/>
    <property type="match status" value="1"/>
</dbReference>
<name>A0A9D4LR60_DREPO</name>
<gene>
    <name evidence="2" type="ORF">DPMN_026178</name>
</gene>
<dbReference type="Proteomes" id="UP000828390">
    <property type="component" value="Unassembled WGS sequence"/>
</dbReference>
<dbReference type="CDD" id="cd16021">
    <property type="entry name" value="ALP_like"/>
    <property type="match status" value="1"/>
</dbReference>
<sequence>MSGLCKFRKTFAVIIIVCVSVLMFLYSAGTRIDEFGASLVDLYEPLNDTDIHTPCTIHPLDPWDVSLKPYIAEPSPIVCSDRFDLFYVQKDGRLALNKSVAKLHNIDIKKWRCFYQLIERLLGDVHLKFAEKVEFSSPVSIDSHLFRVTCQFNSLFIPSTVYDMAHFNPFYSNRSNERGNIHNETASTPSVIILGLDSMSRSHAIRNLPKSMKFLRDELQAYDFIGYRKVGLNTFPNLMPLLTGKSHGEFPEFSSNAAYADDMPLLWSEEYAKHMATFFAEDRSDITTFNLGKRGFFQVPTNFYIRPYLLAMQEFDPVFMSKLERPDSYCYGRRGFFDLMLEYLKGFLGHYTNKQTLAFFWENSLGHDKFNDLKLGDDLLLEFLQWMKSERNMDNTLLMVLSDHGFRIGGASLTHIGRAENSNPFLMVHVPRNLKEDKTIDQILTHNTKQLLTPYDIYQTVHDLLTPYDIYQTVHDFLSNKSSEERYVKTHLVRRSIFRPIPSTRTCADAGLDATHCTCTDRVPVSIDSKVVRLLAIRLVKELNKILEQDSNCAAVTLHNITEASVHYTLKNDLNVPEGLQNTFKLTKFRDNVRSAHDLDRTSGRYSVLFYTQPGSAYYEGLIDFTQFGSGDKMAVIGEPARLNKYGNQSHCVANSELRTFCFCVDLLKNGAI</sequence>
<keyword evidence="3" id="KW-1185">Reference proteome</keyword>
<organism evidence="2 3">
    <name type="scientific">Dreissena polymorpha</name>
    <name type="common">Zebra mussel</name>
    <name type="synonym">Mytilus polymorpha</name>
    <dbReference type="NCBI Taxonomy" id="45954"/>
    <lineage>
        <taxon>Eukaryota</taxon>
        <taxon>Metazoa</taxon>
        <taxon>Spiralia</taxon>
        <taxon>Lophotrochozoa</taxon>
        <taxon>Mollusca</taxon>
        <taxon>Bivalvia</taxon>
        <taxon>Autobranchia</taxon>
        <taxon>Heteroconchia</taxon>
        <taxon>Euheterodonta</taxon>
        <taxon>Imparidentia</taxon>
        <taxon>Neoheterodontei</taxon>
        <taxon>Myida</taxon>
        <taxon>Dreissenoidea</taxon>
        <taxon>Dreissenidae</taxon>
        <taxon>Dreissena</taxon>
    </lineage>
</organism>
<dbReference type="OrthoDB" id="6150363at2759"/>
<dbReference type="SUPFAM" id="SSF53649">
    <property type="entry name" value="Alkaline phosphatase-like"/>
    <property type="match status" value="1"/>
</dbReference>
<dbReference type="Pfam" id="PF02995">
    <property type="entry name" value="DUF229"/>
    <property type="match status" value="1"/>
</dbReference>
<reference evidence="2" key="1">
    <citation type="journal article" date="2019" name="bioRxiv">
        <title>The Genome of the Zebra Mussel, Dreissena polymorpha: A Resource for Invasive Species Research.</title>
        <authorList>
            <person name="McCartney M.A."/>
            <person name="Auch B."/>
            <person name="Kono T."/>
            <person name="Mallez S."/>
            <person name="Zhang Y."/>
            <person name="Obille A."/>
            <person name="Becker A."/>
            <person name="Abrahante J.E."/>
            <person name="Garbe J."/>
            <person name="Badalamenti J.P."/>
            <person name="Herman A."/>
            <person name="Mangelson H."/>
            <person name="Liachko I."/>
            <person name="Sullivan S."/>
            <person name="Sone E.D."/>
            <person name="Koren S."/>
            <person name="Silverstein K.A.T."/>
            <person name="Beckman K.B."/>
            <person name="Gohl D.M."/>
        </authorList>
    </citation>
    <scope>NUCLEOTIDE SEQUENCE</scope>
    <source>
        <strain evidence="2">Duluth1</strain>
        <tissue evidence="2">Whole animal</tissue>
    </source>
</reference>